<keyword evidence="3 7" id="KW-0812">Transmembrane</keyword>
<reference evidence="8 9" key="1">
    <citation type="submission" date="2017-03" db="EMBL/GenBank/DDBJ databases">
        <title>Widespread Adenine N6-methylation of Active Genes in Fungi.</title>
        <authorList>
            <consortium name="DOE Joint Genome Institute"/>
            <person name="Mondo S.J."/>
            <person name="Dannebaum R.O."/>
            <person name="Kuo R.C."/>
            <person name="Louie K.B."/>
            <person name="Bewick A.J."/>
            <person name="Labutti K."/>
            <person name="Haridas S."/>
            <person name="Kuo A."/>
            <person name="Salamov A."/>
            <person name="Ahrendt S.R."/>
            <person name="Lau R."/>
            <person name="Bowen B.P."/>
            <person name="Lipzen A."/>
            <person name="Sullivan W."/>
            <person name="Andreopoulos W.B."/>
            <person name="Clum A."/>
            <person name="Lindquist E."/>
            <person name="Daum C."/>
            <person name="Northen T.R."/>
            <person name="Ramamoorthy G."/>
            <person name="Schmitz R.J."/>
            <person name="Gryganskyi A."/>
            <person name="Culley D."/>
            <person name="Magnuson J."/>
            <person name="James T.Y."/>
            <person name="O'Malley M.A."/>
            <person name="Stajich J.E."/>
            <person name="Spatafora J.W."/>
            <person name="Visel A."/>
            <person name="Grigoriev I.V."/>
        </authorList>
    </citation>
    <scope>NUCLEOTIDE SEQUENCE [LARGE SCALE GENOMIC DNA]</scope>
    <source>
        <strain evidence="8 9">NRRL Y-17943</strain>
    </source>
</reference>
<dbReference type="Gene3D" id="1.10.4160.10">
    <property type="entry name" value="Hydantoin permease"/>
    <property type="match status" value="1"/>
</dbReference>
<dbReference type="InParanoid" id="A0A1Y1US39"/>
<dbReference type="Proteomes" id="UP000193218">
    <property type="component" value="Unassembled WGS sequence"/>
</dbReference>
<dbReference type="GeneID" id="33560694"/>
<dbReference type="CDD" id="cd11482">
    <property type="entry name" value="SLC-NCS1sbd_NRT1-like"/>
    <property type="match status" value="1"/>
</dbReference>
<comment type="subcellular location">
    <subcellularLocation>
        <location evidence="1">Membrane</location>
        <topology evidence="1">Multi-pass membrane protein</topology>
    </subcellularLocation>
</comment>
<evidence type="ECO:0000256" key="2">
    <source>
        <dbReference type="ARBA" id="ARBA00008974"/>
    </source>
</evidence>
<name>A0A1Y1US39_9TREE</name>
<feature type="transmembrane region" description="Helical" evidence="7">
    <location>
        <begin position="288"/>
        <end position="309"/>
    </location>
</feature>
<keyword evidence="4 7" id="KW-1133">Transmembrane helix</keyword>
<accession>A0A1Y1US39</accession>
<feature type="transmembrane region" description="Helical" evidence="7">
    <location>
        <begin position="247"/>
        <end position="268"/>
    </location>
</feature>
<dbReference type="OrthoDB" id="2018619at2759"/>
<dbReference type="InterPro" id="IPR001248">
    <property type="entry name" value="Pur-cyt_permease"/>
</dbReference>
<feature type="region of interest" description="Disordered" evidence="6">
    <location>
        <begin position="528"/>
        <end position="562"/>
    </location>
</feature>
<gene>
    <name evidence="8" type="ORF">BD324DRAFT_659115</name>
</gene>
<feature type="transmembrane region" description="Helical" evidence="7">
    <location>
        <begin position="140"/>
        <end position="163"/>
    </location>
</feature>
<evidence type="ECO:0000256" key="1">
    <source>
        <dbReference type="ARBA" id="ARBA00004141"/>
    </source>
</evidence>
<feature type="transmembrane region" description="Helical" evidence="7">
    <location>
        <begin position="329"/>
        <end position="348"/>
    </location>
</feature>
<proteinExistence type="inferred from homology"/>
<dbReference type="EMBL" id="NBSH01000001">
    <property type="protein sequence ID" value="ORX40850.1"/>
    <property type="molecule type" value="Genomic_DNA"/>
</dbReference>
<feature type="transmembrane region" description="Helical" evidence="7">
    <location>
        <begin position="206"/>
        <end position="227"/>
    </location>
</feature>
<feature type="compositionally biased region" description="Basic and acidic residues" evidence="6">
    <location>
        <begin position="536"/>
        <end position="546"/>
    </location>
</feature>
<sequence length="562" mass="62284">MVQLPSLPRLDPRKWFTKQYWYLETPPASYATHDGWSNADVDVVPYDQRNWRAINYLFLWLADGANVGTMQQAGSIVAFGLSWKEASVAIALGNIIIAAVVTLNGAIGSRHHIPFSIASRASMGFYFSYFAVVSRMVLGLIYFGINTYIGASCMLIMLDAIWPSFRSYPNSIPESAGVTSNKLIAYAVFWILQFPLVLIHPRKMRWLFFIKSMAAIIAAFAMLGWAVKNAGGGGPIFRQKPKVEGSARSWAWVAGLNIAISGKTTLAINMPDLTRYARTPGVTYWQMLFVPIVYWVFSFIGIVIASAGQEIYGTLYWDPTSIIALWTNRAGAFFTAFAFGLATLGTNISTNSIASSNDFAFIAPKWLNIRRGAFITAMLGGWATCPWEIQASAQSLSTFLSGYIIVLGPIVSIMIVDYWVIHRTHLHVPMLYQNEGMYRYRGGLNWRALATLIIVVPINLPGLMHAINSNVYIGNLAYFYKASWLTSFFMAAGVFYALSTLFPPQSTLLDKTVESLEGEEAYPVSAFDQSQTASWAEKEPENKRDSSGSSPPHDGPSHVLRA</sequence>
<keyword evidence="9" id="KW-1185">Reference proteome</keyword>
<evidence type="ECO:0000256" key="6">
    <source>
        <dbReference type="SAM" id="MobiDB-lite"/>
    </source>
</evidence>
<dbReference type="FunCoup" id="A0A1Y1US39">
    <property type="interactions" value="38"/>
</dbReference>
<evidence type="ECO:0000256" key="3">
    <source>
        <dbReference type="ARBA" id="ARBA00022692"/>
    </source>
</evidence>
<keyword evidence="5 7" id="KW-0472">Membrane</keyword>
<evidence type="ECO:0000256" key="4">
    <source>
        <dbReference type="ARBA" id="ARBA00022989"/>
    </source>
</evidence>
<dbReference type="PANTHER" id="PTHR30618:SF0">
    <property type="entry name" value="PURINE-URACIL PERMEASE NCS1"/>
    <property type="match status" value="1"/>
</dbReference>
<evidence type="ECO:0000256" key="5">
    <source>
        <dbReference type="ARBA" id="ARBA00023136"/>
    </source>
</evidence>
<feature type="transmembrane region" description="Helical" evidence="7">
    <location>
        <begin position="401"/>
        <end position="421"/>
    </location>
</feature>
<protein>
    <submittedName>
        <fullName evidence="8">Putative allantoin permease</fullName>
    </submittedName>
</protein>
<dbReference type="AlphaFoldDB" id="A0A1Y1US39"/>
<dbReference type="RefSeq" id="XP_021874529.1">
    <property type="nucleotide sequence ID" value="XM_022018885.1"/>
</dbReference>
<dbReference type="FunFam" id="1.10.4160.10:FF:000001">
    <property type="entry name" value="Uracil permease, putative"/>
    <property type="match status" value="1"/>
</dbReference>
<feature type="transmembrane region" description="Helical" evidence="7">
    <location>
        <begin position="482"/>
        <end position="502"/>
    </location>
</feature>
<comment type="similarity">
    <text evidence="2">Belongs to the purine-cytosine permease (2.A.39) family.</text>
</comment>
<evidence type="ECO:0000313" key="8">
    <source>
        <dbReference type="EMBL" id="ORX40850.1"/>
    </source>
</evidence>
<comment type="caution">
    <text evidence="8">The sequence shown here is derived from an EMBL/GenBank/DDBJ whole genome shotgun (WGS) entry which is preliminary data.</text>
</comment>
<feature type="transmembrane region" description="Helical" evidence="7">
    <location>
        <begin position="442"/>
        <end position="462"/>
    </location>
</feature>
<dbReference type="Pfam" id="PF02133">
    <property type="entry name" value="Transp_cyt_pur"/>
    <property type="match status" value="1"/>
</dbReference>
<feature type="transmembrane region" description="Helical" evidence="7">
    <location>
        <begin position="183"/>
        <end position="199"/>
    </location>
</feature>
<dbReference type="PANTHER" id="PTHR30618">
    <property type="entry name" value="NCS1 FAMILY PURINE/PYRIMIDINE TRANSPORTER"/>
    <property type="match status" value="1"/>
</dbReference>
<evidence type="ECO:0000313" key="9">
    <source>
        <dbReference type="Proteomes" id="UP000193218"/>
    </source>
</evidence>
<evidence type="ECO:0000256" key="7">
    <source>
        <dbReference type="SAM" id="Phobius"/>
    </source>
</evidence>
<organism evidence="8 9">
    <name type="scientific">Kockovaella imperatae</name>
    <dbReference type="NCBI Taxonomy" id="4999"/>
    <lineage>
        <taxon>Eukaryota</taxon>
        <taxon>Fungi</taxon>
        <taxon>Dikarya</taxon>
        <taxon>Basidiomycota</taxon>
        <taxon>Agaricomycotina</taxon>
        <taxon>Tremellomycetes</taxon>
        <taxon>Tremellales</taxon>
        <taxon>Cuniculitremaceae</taxon>
        <taxon>Kockovaella</taxon>
    </lineage>
</organism>
<dbReference type="GO" id="GO:0005886">
    <property type="term" value="C:plasma membrane"/>
    <property type="evidence" value="ECO:0007669"/>
    <property type="project" value="TreeGrafter"/>
</dbReference>
<feature type="transmembrane region" description="Helical" evidence="7">
    <location>
        <begin position="88"/>
        <end position="107"/>
    </location>
</feature>
<dbReference type="InterPro" id="IPR045225">
    <property type="entry name" value="Uracil/uridine/allantoin_perm"/>
</dbReference>
<dbReference type="GO" id="GO:0015205">
    <property type="term" value="F:nucleobase transmembrane transporter activity"/>
    <property type="evidence" value="ECO:0007669"/>
    <property type="project" value="TreeGrafter"/>
</dbReference>